<dbReference type="EMBL" id="MSDQ01000006">
    <property type="protein sequence ID" value="OLO12431.1"/>
    <property type="molecule type" value="Genomic_DNA"/>
</dbReference>
<dbReference type="PANTHER" id="PTHR43708:SF5">
    <property type="entry name" value="CONSERVED EXPRESSED OXIDOREDUCTASE (EUROFUNG)-RELATED"/>
    <property type="match status" value="1"/>
</dbReference>
<feature type="region of interest" description="Disordered" evidence="3">
    <location>
        <begin position="270"/>
        <end position="294"/>
    </location>
</feature>
<dbReference type="InterPro" id="IPR051317">
    <property type="entry name" value="Gfo/Idh/MocA_oxidoreduct"/>
</dbReference>
<sequence length="352" mass="38717">MTDKINVGLVGYGFASKTFHVPLLMAEDGMTLQAISSSDAAKVTADWPQVEIEASAAALFARDDIDLVVIPTPNDTHYDLASAALAAGKHVVIDKPFTVTLDEAESLVEQASRAGKLLSVFHNRRWDADFLTVRDLLERGDLGRVAHFESHFDRYRPEVKTRWRESAAPGGGIWYDLGPHLIDQALVLFGMPEEISLDQACQRDGAQVDDYFHAVLRYGQRRVILHAGSLMAAPAPRFSVHGTHGSYVKHGLDPQEDMLKCGERRPTPEWGEDHQHGLHTVPNVNDAGARPELREVPTRAGNYPAYYAGIREAIRGQGNNPVSAEESLAVMQVLEAGRRSAQHGGFEQLTAR</sequence>
<dbReference type="InterPro" id="IPR000683">
    <property type="entry name" value="Gfo/Idh/MocA-like_OxRdtase_N"/>
</dbReference>
<dbReference type="Gene3D" id="3.30.360.10">
    <property type="entry name" value="Dihydrodipicolinate Reductase, domain 2"/>
    <property type="match status" value="1"/>
</dbReference>
<dbReference type="InterPro" id="IPR036291">
    <property type="entry name" value="NAD(P)-bd_dom_sf"/>
</dbReference>
<dbReference type="AlphaFoldDB" id="A0A1Q8TFH0"/>
<comment type="caution">
    <text evidence="6">The sequence shown here is derived from an EMBL/GenBank/DDBJ whole genome shotgun (WGS) entry which is preliminary data.</text>
</comment>
<dbReference type="NCBIfam" id="NF008607">
    <property type="entry name" value="PRK11579.1"/>
    <property type="match status" value="1"/>
</dbReference>
<dbReference type="STRING" id="223900.GCA_000821045_01763"/>
<dbReference type="RefSeq" id="WP_075368074.1">
    <property type="nucleotide sequence ID" value="NZ_MSDQ01000006.1"/>
</dbReference>
<proteinExistence type="inferred from homology"/>
<evidence type="ECO:0000259" key="4">
    <source>
        <dbReference type="Pfam" id="PF01408"/>
    </source>
</evidence>
<evidence type="ECO:0000313" key="6">
    <source>
        <dbReference type="EMBL" id="OLO12431.1"/>
    </source>
</evidence>
<feature type="domain" description="Gfo/Idh/MocA-like oxidoreductase C-terminal" evidence="5">
    <location>
        <begin position="134"/>
        <end position="344"/>
    </location>
</feature>
<dbReference type="GO" id="GO:0000166">
    <property type="term" value="F:nucleotide binding"/>
    <property type="evidence" value="ECO:0007669"/>
    <property type="project" value="InterPro"/>
</dbReference>
<evidence type="ECO:0000256" key="3">
    <source>
        <dbReference type="SAM" id="MobiDB-lite"/>
    </source>
</evidence>
<dbReference type="Gene3D" id="3.40.50.720">
    <property type="entry name" value="NAD(P)-binding Rossmann-like Domain"/>
    <property type="match status" value="1"/>
</dbReference>
<evidence type="ECO:0000313" key="7">
    <source>
        <dbReference type="Proteomes" id="UP000186806"/>
    </source>
</evidence>
<dbReference type="Pfam" id="PF02894">
    <property type="entry name" value="GFO_IDH_MocA_C"/>
    <property type="match status" value="1"/>
</dbReference>
<accession>A0A1Q8TFH0</accession>
<comment type="similarity">
    <text evidence="1">Belongs to the Gfo/Idh/MocA family.</text>
</comment>
<evidence type="ECO:0000259" key="5">
    <source>
        <dbReference type="Pfam" id="PF02894"/>
    </source>
</evidence>
<dbReference type="InterPro" id="IPR004104">
    <property type="entry name" value="Gfo/Idh/MocA-like_OxRdtase_C"/>
</dbReference>
<keyword evidence="2" id="KW-0560">Oxidoreductase</keyword>
<dbReference type="Pfam" id="PF01408">
    <property type="entry name" value="GFO_IDH_MocA"/>
    <property type="match status" value="1"/>
</dbReference>
<dbReference type="PANTHER" id="PTHR43708">
    <property type="entry name" value="CONSERVED EXPRESSED OXIDOREDUCTASE (EUROFUNG)"/>
    <property type="match status" value="1"/>
</dbReference>
<dbReference type="Proteomes" id="UP000186806">
    <property type="component" value="Unassembled WGS sequence"/>
</dbReference>
<protein>
    <submittedName>
        <fullName evidence="6">Oxidoreductase</fullName>
    </submittedName>
</protein>
<name>A0A1Q8TFH0_9GAMM</name>
<organism evidence="6 7">
    <name type="scientific">Chromohalobacter japonicus</name>
    <dbReference type="NCBI Taxonomy" id="223900"/>
    <lineage>
        <taxon>Bacteria</taxon>
        <taxon>Pseudomonadati</taxon>
        <taxon>Pseudomonadota</taxon>
        <taxon>Gammaproteobacteria</taxon>
        <taxon>Oceanospirillales</taxon>
        <taxon>Halomonadaceae</taxon>
        <taxon>Chromohalobacter</taxon>
    </lineage>
</organism>
<evidence type="ECO:0000256" key="2">
    <source>
        <dbReference type="ARBA" id="ARBA00023002"/>
    </source>
</evidence>
<reference evidence="6 7" key="1">
    <citation type="submission" date="2016-12" db="EMBL/GenBank/DDBJ databases">
        <title>Draft genome sequences of strains Salinicola socius SMB35, Salinicola sp. MH3R3-1 and Chromohalobacter sp. SMB17 from the Verkhnekamsk potash mining region of Russia.</title>
        <authorList>
            <person name="Mavrodi D.V."/>
            <person name="Olsson B.E."/>
            <person name="Korsakova E.S."/>
            <person name="Pyankova A."/>
            <person name="Mavrodi O.V."/>
            <person name="Plotnikova E.G."/>
        </authorList>
    </citation>
    <scope>NUCLEOTIDE SEQUENCE [LARGE SCALE GENOMIC DNA]</scope>
    <source>
        <strain evidence="6 7">SMB17</strain>
    </source>
</reference>
<feature type="domain" description="Gfo/Idh/MocA-like oxidoreductase N-terminal" evidence="4">
    <location>
        <begin position="5"/>
        <end position="122"/>
    </location>
</feature>
<keyword evidence="7" id="KW-1185">Reference proteome</keyword>
<dbReference type="SUPFAM" id="SSF51735">
    <property type="entry name" value="NAD(P)-binding Rossmann-fold domains"/>
    <property type="match status" value="1"/>
</dbReference>
<dbReference type="GO" id="GO:0016491">
    <property type="term" value="F:oxidoreductase activity"/>
    <property type="evidence" value="ECO:0007669"/>
    <property type="project" value="UniProtKB-KW"/>
</dbReference>
<evidence type="ECO:0000256" key="1">
    <source>
        <dbReference type="ARBA" id="ARBA00010928"/>
    </source>
</evidence>
<gene>
    <name evidence="6" type="ORF">BTW10_02870</name>
</gene>